<proteinExistence type="predicted"/>
<dbReference type="RefSeq" id="WP_089087826.1">
    <property type="nucleotide sequence ID" value="NZ_BCMH01000002.1"/>
</dbReference>
<keyword evidence="2" id="KW-1185">Reference proteome</keyword>
<dbReference type="EMBL" id="BCMH01000002">
    <property type="protein sequence ID" value="GAX02833.1"/>
    <property type="molecule type" value="Genomic_DNA"/>
</dbReference>
<evidence type="ECO:0000313" key="2">
    <source>
        <dbReference type="Proteomes" id="UP000198430"/>
    </source>
</evidence>
<comment type="caution">
    <text evidence="1">The sequence shown here is derived from an EMBL/GenBank/DDBJ whole genome shotgun (WGS) entry which is preliminary data.</text>
</comment>
<accession>A0A1Z5IM59</accession>
<sequence>MSKMIDLTHQKFGRLYVLEKANVTSSNGNMRWKCVCDCGKHIIVDGYSLRHGITKSCGCLRREISSKSAQCNKAFLANQGGPLHNEDGINYSSLHKGKRNRTGVIGVSFDSYSQRFVARLMFHGRYVLNHTTSTFNEAVRLRKEAEEKYFHHQVKEKQS</sequence>
<evidence type="ECO:0000313" key="1">
    <source>
        <dbReference type="EMBL" id="GAX02833.1"/>
    </source>
</evidence>
<reference evidence="1 2" key="1">
    <citation type="submission" date="2015-11" db="EMBL/GenBank/DDBJ databases">
        <title>Draft genome sequences of new species of the genus Lactobacillus isolated from orchardgrass silage.</title>
        <authorList>
            <person name="Tohno M."/>
            <person name="Tanizawa Y."/>
            <person name="Arita M."/>
        </authorList>
    </citation>
    <scope>NUCLEOTIDE SEQUENCE [LARGE SCALE GENOMIC DNA]</scope>
    <source>
        <strain evidence="1 2">IWT140</strain>
    </source>
</reference>
<protein>
    <submittedName>
        <fullName evidence="1">Uncharacterized protein</fullName>
    </submittedName>
</protein>
<dbReference type="Proteomes" id="UP000198430">
    <property type="component" value="Unassembled WGS sequence"/>
</dbReference>
<dbReference type="AlphaFoldDB" id="A0A1Z5IM59"/>
<organism evidence="1 2">
    <name type="scientific">Secundilactobacillus pentosiphilus</name>
    <dbReference type="NCBI Taxonomy" id="1714682"/>
    <lineage>
        <taxon>Bacteria</taxon>
        <taxon>Bacillati</taxon>
        <taxon>Bacillota</taxon>
        <taxon>Bacilli</taxon>
        <taxon>Lactobacillales</taxon>
        <taxon>Lactobacillaceae</taxon>
        <taxon>Secundilactobacillus</taxon>
    </lineage>
</organism>
<gene>
    <name evidence="1" type="ORF">IWT140_00431</name>
</gene>
<name>A0A1Z5IM59_9LACO</name>